<protein>
    <recommendedName>
        <fullName evidence="4">Transmembrane protein</fullName>
    </recommendedName>
</protein>
<evidence type="ECO:0008006" key="4">
    <source>
        <dbReference type="Google" id="ProtNLM"/>
    </source>
</evidence>
<proteinExistence type="predicted"/>
<sequence length="275" mass="32907">MFKNCICKPNLSFRGSISVINVISQRSRRYKDWRILLLLLAHPIQKISIVNQKRKNAFIQLYQTENDILFLQLLILYGALVLRLKIRSIILLSEQIIRLRQQEPKVLTIQYYLFTKIINHCLSCIFIEYIYFFHKILYLFIDVLKLNQDYLSLWLEKVTKTFQMPLFCIRIQVIAFFMFLCNELDLIPCLLLYYKLWLIYAIATNRVSFNFTQHAKQRECVVIEGICESIASQSGFYISSQKQKFEYNYSSNMLEKIKVHIRQQCIQMQKFLCKS</sequence>
<feature type="transmembrane region" description="Helical" evidence="1">
    <location>
        <begin position="113"/>
        <end position="141"/>
    </location>
</feature>
<dbReference type="AlphaFoldDB" id="A0A8S1YKN3"/>
<keyword evidence="1" id="KW-0812">Transmembrane</keyword>
<dbReference type="Proteomes" id="UP000683925">
    <property type="component" value="Unassembled WGS sequence"/>
</dbReference>
<evidence type="ECO:0000313" key="3">
    <source>
        <dbReference type="Proteomes" id="UP000683925"/>
    </source>
</evidence>
<organism evidence="2 3">
    <name type="scientific">Paramecium octaurelia</name>
    <dbReference type="NCBI Taxonomy" id="43137"/>
    <lineage>
        <taxon>Eukaryota</taxon>
        <taxon>Sar</taxon>
        <taxon>Alveolata</taxon>
        <taxon>Ciliophora</taxon>
        <taxon>Intramacronucleata</taxon>
        <taxon>Oligohymenophorea</taxon>
        <taxon>Peniculida</taxon>
        <taxon>Parameciidae</taxon>
        <taxon>Paramecium</taxon>
    </lineage>
</organism>
<feature type="transmembrane region" description="Helical" evidence="1">
    <location>
        <begin position="69"/>
        <end position="92"/>
    </location>
</feature>
<reference evidence="2" key="1">
    <citation type="submission" date="2021-01" db="EMBL/GenBank/DDBJ databases">
        <authorList>
            <consortium name="Genoscope - CEA"/>
            <person name="William W."/>
        </authorList>
    </citation>
    <scope>NUCLEOTIDE SEQUENCE</scope>
</reference>
<keyword evidence="1" id="KW-1133">Transmembrane helix</keyword>
<evidence type="ECO:0000256" key="1">
    <source>
        <dbReference type="SAM" id="Phobius"/>
    </source>
</evidence>
<evidence type="ECO:0000313" key="2">
    <source>
        <dbReference type="EMBL" id="CAD8214068.1"/>
    </source>
</evidence>
<dbReference type="EMBL" id="CAJJDP010000170">
    <property type="protein sequence ID" value="CAD8214068.1"/>
    <property type="molecule type" value="Genomic_DNA"/>
</dbReference>
<keyword evidence="1" id="KW-0472">Membrane</keyword>
<comment type="caution">
    <text evidence="2">The sequence shown here is derived from an EMBL/GenBank/DDBJ whole genome shotgun (WGS) entry which is preliminary data.</text>
</comment>
<gene>
    <name evidence="2" type="ORF">POCTA_138.1.T1670048</name>
</gene>
<name>A0A8S1YKN3_PAROT</name>
<keyword evidence="3" id="KW-1185">Reference proteome</keyword>
<accession>A0A8S1YKN3</accession>